<keyword evidence="1" id="KW-0863">Zinc-finger</keyword>
<sequence>MRRILRKLLLFIIITRGPDNTGVVQAKEEEEYLSTGTEEGSDMEDVLEHFSEALKLLGKKKRSHGGRSRRSPLPCAAPMALQEARKNGEDLGIHAFPVMERVNPNTGQRECTYDPLPFKTLKELKTACAQYGPTSPYTLTILETIASEALPPNDWRAIAKGCLSGGDYLLWKSEYDEKAKEQAARNRAAQINISYEMLVGEGAYADTHNQFNTPRKLMGKLIELGSEPGKSYPPLVRKQRSSQKLFKGQMKSIRILSLGYYRLLADCIAPYQRKGTLSDYIRICANIGPSYIQGVAIAATLKGTTTEGILQQQFSTGKSQTHKCFTCGGTGHMAKQCPSHKGVNKGNGRGPKQPGLCPKCKRGKHWANECRFREIPCLSSSRETPERGQPSPAPANNRGIVCLPSCPCAVSRPPGCAASSLPRGAKQIQELFRATPRSVGLDLGSIGHRLRSGRSRLFSLAQSHPSAFPRWPEARSGWGGSGDRRDRPPLCHTEPRDPQASLHRAATGPRLCCAHSHLVVAILWQPFCDDVTHILEAQCMIESCTCRVPYTLLLSITGELGFCPLVQQAFQKPPARRRLLKGLVPEWTGTQLPRF</sequence>
<evidence type="ECO:0000313" key="5">
    <source>
        <dbReference type="EMBL" id="KAK1334608.1"/>
    </source>
</evidence>
<dbReference type="EMBL" id="JAULJE010000015">
    <property type="protein sequence ID" value="KAK1334608.1"/>
    <property type="molecule type" value="Genomic_DNA"/>
</dbReference>
<feature type="region of interest" description="Disordered" evidence="2">
    <location>
        <begin position="467"/>
        <end position="500"/>
    </location>
</feature>
<evidence type="ECO:0000259" key="4">
    <source>
        <dbReference type="PROSITE" id="PS50158"/>
    </source>
</evidence>
<dbReference type="GO" id="GO:0003676">
    <property type="term" value="F:nucleic acid binding"/>
    <property type="evidence" value="ECO:0007669"/>
    <property type="project" value="InterPro"/>
</dbReference>
<dbReference type="SUPFAM" id="SSF57756">
    <property type="entry name" value="Retrovirus zinc finger-like domains"/>
    <property type="match status" value="2"/>
</dbReference>
<dbReference type="PROSITE" id="PS50158">
    <property type="entry name" value="ZF_CCHC"/>
    <property type="match status" value="1"/>
</dbReference>
<feature type="chain" id="PRO_5041291696" description="CCHC-type domain-containing protein" evidence="3">
    <location>
        <begin position="27"/>
        <end position="595"/>
    </location>
</feature>
<name>A0AA40HNQ6_CNENI</name>
<organism evidence="5 6">
    <name type="scientific">Cnephaeus nilssonii</name>
    <name type="common">Northern bat</name>
    <name type="synonym">Eptesicus nilssonii</name>
    <dbReference type="NCBI Taxonomy" id="3371016"/>
    <lineage>
        <taxon>Eukaryota</taxon>
        <taxon>Metazoa</taxon>
        <taxon>Chordata</taxon>
        <taxon>Craniata</taxon>
        <taxon>Vertebrata</taxon>
        <taxon>Euteleostomi</taxon>
        <taxon>Mammalia</taxon>
        <taxon>Eutheria</taxon>
        <taxon>Laurasiatheria</taxon>
        <taxon>Chiroptera</taxon>
        <taxon>Yangochiroptera</taxon>
        <taxon>Vespertilionidae</taxon>
        <taxon>Cnephaeus</taxon>
    </lineage>
</organism>
<dbReference type="InterPro" id="IPR001878">
    <property type="entry name" value="Znf_CCHC"/>
</dbReference>
<dbReference type="PANTHER" id="PTHR40389">
    <property type="entry name" value="ENDOGENOUS RETROVIRUS GROUP K MEMBER 24 GAG POLYPROTEIN-RELATED"/>
    <property type="match status" value="1"/>
</dbReference>
<dbReference type="PANTHER" id="PTHR40389:SF3">
    <property type="entry name" value="IGE-BINDING PROTEIN"/>
    <property type="match status" value="1"/>
</dbReference>
<feature type="compositionally biased region" description="Basic and acidic residues" evidence="2">
    <location>
        <begin position="482"/>
        <end position="497"/>
    </location>
</feature>
<reference evidence="5" key="1">
    <citation type="submission" date="2023-06" db="EMBL/GenBank/DDBJ databases">
        <title>Reference genome for the Northern bat (Eptesicus nilssonii), a most northern bat species.</title>
        <authorList>
            <person name="Laine V.N."/>
            <person name="Pulliainen A.T."/>
            <person name="Lilley T.M."/>
        </authorList>
    </citation>
    <scope>NUCLEOTIDE SEQUENCE</scope>
    <source>
        <strain evidence="5">BLF_Eptnil</strain>
        <tissue evidence="5">Kidney</tissue>
    </source>
</reference>
<dbReference type="Pfam" id="PF00098">
    <property type="entry name" value="zf-CCHC"/>
    <property type="match status" value="1"/>
</dbReference>
<accession>A0AA40HNQ6</accession>
<comment type="caution">
    <text evidence="5">The sequence shown here is derived from an EMBL/GenBank/DDBJ whole genome shotgun (WGS) entry which is preliminary data.</text>
</comment>
<dbReference type="InterPro" id="IPR008919">
    <property type="entry name" value="Retrov_capsid_N"/>
</dbReference>
<dbReference type="Pfam" id="PF14787">
    <property type="entry name" value="zf-CCHC_5"/>
    <property type="match status" value="1"/>
</dbReference>
<dbReference type="Proteomes" id="UP001177744">
    <property type="component" value="Unassembled WGS sequence"/>
</dbReference>
<dbReference type="Gene3D" id="1.10.375.10">
    <property type="entry name" value="Human Immunodeficiency Virus Type 1 Capsid Protein"/>
    <property type="match status" value="1"/>
</dbReference>
<dbReference type="InterPro" id="IPR036875">
    <property type="entry name" value="Znf_CCHC_sf"/>
</dbReference>
<dbReference type="GO" id="GO:0016032">
    <property type="term" value="P:viral process"/>
    <property type="evidence" value="ECO:0007669"/>
    <property type="project" value="InterPro"/>
</dbReference>
<dbReference type="SMART" id="SM00343">
    <property type="entry name" value="ZnF_C2HC"/>
    <property type="match status" value="2"/>
</dbReference>
<feature type="domain" description="CCHC-type" evidence="4">
    <location>
        <begin position="323"/>
        <end position="339"/>
    </location>
</feature>
<proteinExistence type="predicted"/>
<keyword evidence="3" id="KW-0732">Signal</keyword>
<keyword evidence="6" id="KW-1185">Reference proteome</keyword>
<evidence type="ECO:0000256" key="1">
    <source>
        <dbReference type="PROSITE-ProRule" id="PRU00047"/>
    </source>
</evidence>
<evidence type="ECO:0000256" key="3">
    <source>
        <dbReference type="SAM" id="SignalP"/>
    </source>
</evidence>
<dbReference type="SUPFAM" id="SSF47943">
    <property type="entry name" value="Retrovirus capsid protein, N-terminal core domain"/>
    <property type="match status" value="1"/>
</dbReference>
<keyword evidence="1" id="KW-0479">Metal-binding</keyword>
<evidence type="ECO:0000256" key="2">
    <source>
        <dbReference type="SAM" id="MobiDB-lite"/>
    </source>
</evidence>
<protein>
    <recommendedName>
        <fullName evidence="4">CCHC-type domain-containing protein</fullName>
    </recommendedName>
</protein>
<evidence type="ECO:0000313" key="6">
    <source>
        <dbReference type="Proteomes" id="UP001177744"/>
    </source>
</evidence>
<dbReference type="GO" id="GO:0008270">
    <property type="term" value="F:zinc ion binding"/>
    <property type="evidence" value="ECO:0007669"/>
    <property type="project" value="UniProtKB-KW"/>
</dbReference>
<keyword evidence="1" id="KW-0862">Zinc</keyword>
<dbReference type="Pfam" id="PF00607">
    <property type="entry name" value="Gag_p24"/>
    <property type="match status" value="1"/>
</dbReference>
<gene>
    <name evidence="5" type="ORF">QTO34_005615</name>
</gene>
<dbReference type="AlphaFoldDB" id="A0AA40HNQ6"/>
<feature type="signal peptide" evidence="3">
    <location>
        <begin position="1"/>
        <end position="26"/>
    </location>
</feature>
<dbReference type="InterPro" id="IPR050195">
    <property type="entry name" value="Primate_lentivir_Gag_pol-like"/>
</dbReference>
<dbReference type="Gene3D" id="4.10.60.10">
    <property type="entry name" value="Zinc finger, CCHC-type"/>
    <property type="match status" value="1"/>
</dbReference>